<feature type="compositionally biased region" description="Polar residues" evidence="1">
    <location>
        <begin position="64"/>
        <end position="79"/>
    </location>
</feature>
<feature type="compositionally biased region" description="Polar residues" evidence="1">
    <location>
        <begin position="406"/>
        <end position="428"/>
    </location>
</feature>
<evidence type="ECO:0000256" key="1">
    <source>
        <dbReference type="SAM" id="MobiDB-lite"/>
    </source>
</evidence>
<feature type="domain" description="Heterokaryon incompatibility" evidence="2">
    <location>
        <begin position="735"/>
        <end position="862"/>
    </location>
</feature>
<dbReference type="PANTHER" id="PTHR33112">
    <property type="entry name" value="DOMAIN PROTEIN, PUTATIVE-RELATED"/>
    <property type="match status" value="1"/>
</dbReference>
<proteinExistence type="predicted"/>
<protein>
    <recommendedName>
        <fullName evidence="2">Heterokaryon incompatibility domain-containing protein</fullName>
    </recommendedName>
</protein>
<feature type="region of interest" description="Disordered" evidence="1">
    <location>
        <begin position="1"/>
        <end position="49"/>
    </location>
</feature>
<organism evidence="3 4">
    <name type="scientific">Fusarium oxysporum f. sp. cubense (strain race 4)</name>
    <name type="common">Panama disease fungus</name>
    <dbReference type="NCBI Taxonomy" id="2502994"/>
    <lineage>
        <taxon>Eukaryota</taxon>
        <taxon>Fungi</taxon>
        <taxon>Dikarya</taxon>
        <taxon>Ascomycota</taxon>
        <taxon>Pezizomycotina</taxon>
        <taxon>Sordariomycetes</taxon>
        <taxon>Hypocreomycetidae</taxon>
        <taxon>Hypocreales</taxon>
        <taxon>Nectriaceae</taxon>
        <taxon>Fusarium</taxon>
        <taxon>Fusarium oxysporum species complex</taxon>
    </lineage>
</organism>
<dbReference type="EMBL" id="KB726324">
    <property type="protein sequence ID" value="EMT69981.1"/>
    <property type="molecule type" value="Genomic_DNA"/>
</dbReference>
<feature type="region of interest" description="Disordered" evidence="1">
    <location>
        <begin position="385"/>
        <end position="494"/>
    </location>
</feature>
<feature type="region of interest" description="Disordered" evidence="1">
    <location>
        <begin position="60"/>
        <end position="79"/>
    </location>
</feature>
<evidence type="ECO:0000313" key="4">
    <source>
        <dbReference type="Proteomes" id="UP000016929"/>
    </source>
</evidence>
<sequence length="1251" mass="141551">MLDPGTPTITPPVSPGGGVERRRSRNPLKNMMQHLTVDPPPADDDREPRRASLIRRISWRKSRSPSAHSDRSGGQPQDPNLCTACAGWAADIDSTFDTMDDFFTRALNPTSADTFENKEHSLGRLKELEENRFITKCPLCKLFLSVHIPSEGEGDLYLSGFSSRDTNYLIDNQSMFEQGHSAKNKIKGVSPAYLGVVPKKSGDGALSWDVSADWFRGSGMLYRTMPEPPNELLSARSEGKHSRANSMTDNAGWQKRGIWGRELEGVIDMSIGVDWLRFCEFYHQGRCGRKPVTREMPGFKLVDCAKNPPQVVTASITERYAALSYVWGNKTTETWPKVVWDAVIATKDLGIRYLWVDRLCMEEVQPACPFFYSFFIFGASAKSGEPESSSRDGGQRHPVSPRESRSFNGAKTTSSSGSRTQISPNSLSHDCGGVERRRSRNPLKNMMQHLTVDPPPADDDREPRRASLIRRISWRKSRSPSAHSDRSGGQPQDPNLCTACAGWAADIDSTFDTMDDFFTRALNPTSADTFENKEHSLGRLKELEENRFITKCPLCKLFLSVHIPSEGEGDLYLSGFSSRDTNYLIDNQSMFEQGHSAKNKIKGVSPAYLGVVPKKSGDGALSWDVSADWFRGSGMLYRTMPEPPNELLSARSEGKHSRANSMTDNAGWQKRGIWGRELEGVIDMSIGVDWLRFCEFYHQGRCGRKPVTREMPGFKLVDCAKNPPQVVTASITERYAALSYVWGNKTTETWPKVVWDAVIATKDLGIRYLWVDRLCMEEVQPAERMQQIARMDDIFEGAILAIIAACGEDADYGLPGVGSRTRPAQPKYEFVNSNITLVSSLQDPRLAIKNSTWYQRGWTYQEGLLARRRLIFTDQQMYWECEGMCCPESLILPLEYYHDMEEQRMCDFMRPGLFNGVSFVDGSWERWKRLPGKAEDPSTLSIFREADQHIGNYTRRDLTYDRDSLDAFLGMLRRLETTVGRGKMFNILGSIPLWAPQMDQGPAVQGLPRTRDIFALSTCFWHHKEGVIATRRPHMPSWTWAGWKGPVDLYSSITVVDPDTKAVQRKHNHHHYVSATHVSRNDPNSIRWTYSPNIVLVNRDGSVAYDFGASTAVTGMPPSPPNLHIRPYGIHVPNPFVLDRVKARSHPDGWIFNRVSVDIRMSRGAGSMREYIERHARGEQMTVLWFVEEALVMLLVVERTEREGRIVWERVGRMRMGFPEEAKDVVKRCGRLEKMVEELPLRRLGEDIVIE</sequence>
<keyword evidence="4" id="KW-1185">Reference proteome</keyword>
<feature type="compositionally biased region" description="Polar residues" evidence="1">
    <location>
        <begin position="479"/>
        <end position="494"/>
    </location>
</feature>
<dbReference type="Pfam" id="PF06985">
    <property type="entry name" value="HET"/>
    <property type="match status" value="2"/>
</dbReference>
<dbReference type="PANTHER" id="PTHR33112:SF1">
    <property type="entry name" value="HETEROKARYON INCOMPATIBILITY DOMAIN-CONTAINING PROTEIN"/>
    <property type="match status" value="1"/>
</dbReference>
<dbReference type="Proteomes" id="UP000016929">
    <property type="component" value="Unassembled WGS sequence"/>
</dbReference>
<reference evidence="4" key="2">
    <citation type="journal article" date="2014" name="PLoS ONE">
        <title>Genome and Transcriptome Analysis of the Fungal Pathogen Fusarium oxysporum f. sp. cubense Causing Banana Vascular Wilt Disease.</title>
        <authorList>
            <person name="Guo L."/>
            <person name="Han L."/>
            <person name="Yang L."/>
            <person name="Zeng H."/>
            <person name="Fan D."/>
            <person name="Zhu Y."/>
            <person name="Feng Y."/>
            <person name="Wang G."/>
            <person name="Peng C."/>
            <person name="Jiang X."/>
            <person name="Zhou D."/>
            <person name="Ni P."/>
            <person name="Liang C."/>
            <person name="Liu L."/>
            <person name="Wang J."/>
            <person name="Mao C."/>
            <person name="Fang X."/>
            <person name="Peng M."/>
            <person name="Huang J."/>
        </authorList>
    </citation>
    <scope>NUCLEOTIDE SEQUENCE [LARGE SCALE GENOMIC DNA]</scope>
    <source>
        <strain evidence="4">race 4</strain>
    </source>
</reference>
<gene>
    <name evidence="3" type="ORF">FOC4_g10008421</name>
</gene>
<dbReference type="STRING" id="1229665.N1RX32"/>
<feature type="domain" description="Heterokaryon incompatibility" evidence="2">
    <location>
        <begin position="320"/>
        <end position="362"/>
    </location>
</feature>
<feature type="compositionally biased region" description="Basic and acidic residues" evidence="1">
    <location>
        <begin position="385"/>
        <end position="405"/>
    </location>
</feature>
<accession>N1RX32</accession>
<dbReference type="InterPro" id="IPR010730">
    <property type="entry name" value="HET"/>
</dbReference>
<dbReference type="HOGENOM" id="CLU_002639_4_4_1"/>
<evidence type="ECO:0000313" key="3">
    <source>
        <dbReference type="EMBL" id="EMT69981.1"/>
    </source>
</evidence>
<evidence type="ECO:0000259" key="2">
    <source>
        <dbReference type="Pfam" id="PF06985"/>
    </source>
</evidence>
<dbReference type="OrthoDB" id="5428863at2759"/>
<reference evidence="4" key="1">
    <citation type="submission" date="2012-09" db="EMBL/GenBank/DDBJ databases">
        <title>Genome sequencing and comparative transcriptomics of race 1 and race 4 of banana pathogen: Fusarium oxysporum f. sp. cubense.</title>
        <authorList>
            <person name="Fang X."/>
            <person name="Huang J."/>
        </authorList>
    </citation>
    <scope>NUCLEOTIDE SEQUENCE [LARGE SCALE GENOMIC DNA]</scope>
    <source>
        <strain evidence="4">race 4</strain>
    </source>
</reference>
<name>N1RX32_FUSC4</name>
<dbReference type="AlphaFoldDB" id="N1RX32"/>